<dbReference type="PROSITE" id="PS50157">
    <property type="entry name" value="ZINC_FINGER_C2H2_2"/>
    <property type="match status" value="1"/>
</dbReference>
<accession>A0A6J1Q459</accession>
<dbReference type="AlphaFoldDB" id="A0A6J1Q459"/>
<dbReference type="GeneID" id="112457895"/>
<dbReference type="RefSeq" id="XP_024876962.1">
    <property type="nucleotide sequence ID" value="XM_025021194.1"/>
</dbReference>
<evidence type="ECO:0000259" key="2">
    <source>
        <dbReference type="PROSITE" id="PS50157"/>
    </source>
</evidence>
<keyword evidence="1" id="KW-0863">Zinc-finger</keyword>
<keyword evidence="3" id="KW-1185">Reference proteome</keyword>
<proteinExistence type="predicted"/>
<gene>
    <name evidence="4" type="primary">LOC112457895</name>
</gene>
<name>A0A6J1Q459_9HYME</name>
<evidence type="ECO:0000256" key="1">
    <source>
        <dbReference type="PROSITE-ProRule" id="PRU00042"/>
    </source>
</evidence>
<protein>
    <submittedName>
        <fullName evidence="4">Uncharacterized protein LOC112457895</fullName>
    </submittedName>
</protein>
<organism evidence="3 4">
    <name type="scientific">Temnothorax curvispinosus</name>
    <dbReference type="NCBI Taxonomy" id="300111"/>
    <lineage>
        <taxon>Eukaryota</taxon>
        <taxon>Metazoa</taxon>
        <taxon>Ecdysozoa</taxon>
        <taxon>Arthropoda</taxon>
        <taxon>Hexapoda</taxon>
        <taxon>Insecta</taxon>
        <taxon>Pterygota</taxon>
        <taxon>Neoptera</taxon>
        <taxon>Endopterygota</taxon>
        <taxon>Hymenoptera</taxon>
        <taxon>Apocrita</taxon>
        <taxon>Aculeata</taxon>
        <taxon>Formicoidea</taxon>
        <taxon>Formicidae</taxon>
        <taxon>Myrmicinae</taxon>
        <taxon>Temnothorax</taxon>
    </lineage>
</organism>
<reference evidence="4" key="1">
    <citation type="submission" date="2025-08" db="UniProtKB">
        <authorList>
            <consortium name="RefSeq"/>
        </authorList>
    </citation>
    <scope>IDENTIFICATION</scope>
    <source>
        <tissue evidence="4">Whole body</tissue>
    </source>
</reference>
<dbReference type="PROSITE" id="PS00028">
    <property type="entry name" value="ZINC_FINGER_C2H2_1"/>
    <property type="match status" value="1"/>
</dbReference>
<dbReference type="OrthoDB" id="3437960at2759"/>
<keyword evidence="1" id="KW-0479">Metal-binding</keyword>
<sequence>MTSLRRYIPNLRRACCLGNSLTETYMCDICQIVFEQKSKILRHITSKHSFYHPFSAQFAARQVRLSWQNEEQFKSTLHQVAHRRVQICLRIDGMGSQVPPQHL</sequence>
<dbReference type="GO" id="GO:0008270">
    <property type="term" value="F:zinc ion binding"/>
    <property type="evidence" value="ECO:0007669"/>
    <property type="project" value="UniProtKB-KW"/>
</dbReference>
<evidence type="ECO:0000313" key="4">
    <source>
        <dbReference type="RefSeq" id="XP_024876962.1"/>
    </source>
</evidence>
<dbReference type="Proteomes" id="UP000504618">
    <property type="component" value="Unplaced"/>
</dbReference>
<dbReference type="InterPro" id="IPR013087">
    <property type="entry name" value="Znf_C2H2_type"/>
</dbReference>
<feature type="domain" description="C2H2-type" evidence="2">
    <location>
        <begin position="25"/>
        <end position="53"/>
    </location>
</feature>
<evidence type="ECO:0000313" key="3">
    <source>
        <dbReference type="Proteomes" id="UP000504618"/>
    </source>
</evidence>
<keyword evidence="1" id="KW-0862">Zinc</keyword>